<sequence length="88" mass="9901">MKRKTTTSLLLLLLLHLAAIACPVCERNQPRVLKGITHGAGPNNRWDYIIVWTAVVIVLATLFFSVKWLIRPGEKSASHIKRSILNNL</sequence>
<evidence type="ECO:0000256" key="2">
    <source>
        <dbReference type="SAM" id="SignalP"/>
    </source>
</evidence>
<feature type="chain" id="PRO_5008389775" evidence="2">
    <location>
        <begin position="22"/>
        <end position="88"/>
    </location>
</feature>
<dbReference type="STRING" id="1176587.A8C56_14465"/>
<keyword evidence="1" id="KW-1133">Transmembrane helix</keyword>
<dbReference type="KEGG" id="nia:A8C56_14465"/>
<dbReference type="EMBL" id="CP015772">
    <property type="protein sequence ID" value="ANH82013.1"/>
    <property type="molecule type" value="Genomic_DNA"/>
</dbReference>
<dbReference type="RefSeq" id="WP_067757403.1">
    <property type="nucleotide sequence ID" value="NZ_CP015772.1"/>
</dbReference>
<keyword evidence="4" id="KW-1185">Reference proteome</keyword>
<evidence type="ECO:0000313" key="3">
    <source>
        <dbReference type="EMBL" id="ANH82013.1"/>
    </source>
</evidence>
<keyword evidence="1" id="KW-0812">Transmembrane</keyword>
<dbReference type="OrthoDB" id="678322at2"/>
<dbReference type="AlphaFoldDB" id="A0A1A9I3A6"/>
<accession>A0A1A9I3A6</accession>
<dbReference type="PROSITE" id="PS51257">
    <property type="entry name" value="PROKAR_LIPOPROTEIN"/>
    <property type="match status" value="1"/>
</dbReference>
<feature type="signal peptide" evidence="2">
    <location>
        <begin position="1"/>
        <end position="21"/>
    </location>
</feature>
<evidence type="ECO:0000256" key="1">
    <source>
        <dbReference type="SAM" id="Phobius"/>
    </source>
</evidence>
<keyword evidence="2" id="KW-0732">Signal</keyword>
<organism evidence="3 4">
    <name type="scientific">Niabella ginsenosidivorans</name>
    <dbReference type="NCBI Taxonomy" id="1176587"/>
    <lineage>
        <taxon>Bacteria</taxon>
        <taxon>Pseudomonadati</taxon>
        <taxon>Bacteroidota</taxon>
        <taxon>Chitinophagia</taxon>
        <taxon>Chitinophagales</taxon>
        <taxon>Chitinophagaceae</taxon>
        <taxon>Niabella</taxon>
    </lineage>
</organism>
<feature type="transmembrane region" description="Helical" evidence="1">
    <location>
        <begin position="49"/>
        <end position="70"/>
    </location>
</feature>
<protein>
    <submittedName>
        <fullName evidence="3">Uncharacterized protein</fullName>
    </submittedName>
</protein>
<gene>
    <name evidence="3" type="ORF">A8C56_14465</name>
</gene>
<reference evidence="3 4" key="1">
    <citation type="submission" date="2016-05" db="EMBL/GenBank/DDBJ databases">
        <title>Niabella ginsenosidivorans BS26 whole genome sequencing.</title>
        <authorList>
            <person name="Im W.T."/>
            <person name="Siddiqi M.Z."/>
        </authorList>
    </citation>
    <scope>NUCLEOTIDE SEQUENCE [LARGE SCALE GENOMIC DNA]</scope>
    <source>
        <strain evidence="3 4">BS26</strain>
    </source>
</reference>
<proteinExistence type="predicted"/>
<evidence type="ECO:0000313" key="4">
    <source>
        <dbReference type="Proteomes" id="UP000077667"/>
    </source>
</evidence>
<dbReference type="Proteomes" id="UP000077667">
    <property type="component" value="Chromosome"/>
</dbReference>
<keyword evidence="1" id="KW-0472">Membrane</keyword>
<name>A0A1A9I3A6_9BACT</name>